<dbReference type="NCBIfam" id="TIGR02276">
    <property type="entry name" value="beta_rpt_yvtn"/>
    <property type="match status" value="2"/>
</dbReference>
<dbReference type="Proteomes" id="UP000517753">
    <property type="component" value="Unassembled WGS sequence"/>
</dbReference>
<feature type="chain" id="PRO_5030553680" evidence="1">
    <location>
        <begin position="20"/>
        <end position="508"/>
    </location>
</feature>
<dbReference type="InterPro" id="IPR019405">
    <property type="entry name" value="Lactonase_7-beta_prop"/>
</dbReference>
<keyword evidence="3" id="KW-1185">Reference proteome</keyword>
<dbReference type="InterPro" id="IPR011964">
    <property type="entry name" value="YVTN_b-propeller_repeat"/>
</dbReference>
<evidence type="ECO:0000313" key="2">
    <source>
        <dbReference type="EMBL" id="NYD91298.1"/>
    </source>
</evidence>
<comment type="caution">
    <text evidence="2">The sequence shown here is derived from an EMBL/GenBank/DDBJ whole genome shotgun (WGS) entry which is preliminary data.</text>
</comment>
<dbReference type="PANTHER" id="PTHR47197">
    <property type="entry name" value="PROTEIN NIRF"/>
    <property type="match status" value="1"/>
</dbReference>
<dbReference type="InterPro" id="IPR011045">
    <property type="entry name" value="N2O_reductase_N"/>
</dbReference>
<organism evidence="2 3">
    <name type="scientific">Sphingomonas melonis</name>
    <dbReference type="NCBI Taxonomy" id="152682"/>
    <lineage>
        <taxon>Bacteria</taxon>
        <taxon>Pseudomonadati</taxon>
        <taxon>Pseudomonadota</taxon>
        <taxon>Alphaproteobacteria</taxon>
        <taxon>Sphingomonadales</taxon>
        <taxon>Sphingomonadaceae</taxon>
        <taxon>Sphingomonas</taxon>
    </lineage>
</organism>
<evidence type="ECO:0000256" key="1">
    <source>
        <dbReference type="SAM" id="SignalP"/>
    </source>
</evidence>
<dbReference type="Gene3D" id="2.130.10.10">
    <property type="entry name" value="YVTN repeat-like/Quinoprotein amine dehydrogenase"/>
    <property type="match status" value="2"/>
</dbReference>
<reference evidence="2 3" key="2">
    <citation type="submission" date="2020-08" db="EMBL/GenBank/DDBJ databases">
        <title>The Agave Microbiome: Exploring the role of microbial communities in plant adaptations to desert environments.</title>
        <authorList>
            <person name="Partida-Martinez L.P."/>
        </authorList>
    </citation>
    <scope>NUCLEOTIDE SEQUENCE [LARGE SCALE GENOMIC DNA]</scope>
    <source>
        <strain evidence="2 3">AS2.3</strain>
    </source>
</reference>
<proteinExistence type="predicted"/>
<accession>A0A7Y9FPX7</accession>
<evidence type="ECO:0000313" key="3">
    <source>
        <dbReference type="Proteomes" id="UP000517753"/>
    </source>
</evidence>
<dbReference type="InterPro" id="IPR051200">
    <property type="entry name" value="Host-pathogen_enzymatic-act"/>
</dbReference>
<keyword evidence="1" id="KW-0732">Signal</keyword>
<feature type="signal peptide" evidence="1">
    <location>
        <begin position="1"/>
        <end position="19"/>
    </location>
</feature>
<name>A0A7Y9FPX7_9SPHN</name>
<dbReference type="PANTHER" id="PTHR47197:SF3">
    <property type="entry name" value="DIHYDRO-HEME D1 DEHYDROGENASE"/>
    <property type="match status" value="1"/>
</dbReference>
<dbReference type="AlphaFoldDB" id="A0A7Y9FPX7"/>
<dbReference type="Pfam" id="PF10282">
    <property type="entry name" value="Lactonase"/>
    <property type="match status" value="1"/>
</dbReference>
<dbReference type="SUPFAM" id="SSF50974">
    <property type="entry name" value="Nitrous oxide reductase, N-terminal domain"/>
    <property type="match status" value="1"/>
</dbReference>
<sequence length="508" mass="53419">MNRFILVAALLASSAGAQTALWAAPAAIEAPLVDDQAQTLASAGSAYARRTQAPWSRQDVPVSGHDRIYAAEQFSNTLSVTDPATNTLVGVIKLGDPQPANFSPLYKGQVLVHGLGFSPDGRTLAVVSIGSNSVTWIDTATNAVKHTTYIGRSPHEAFFTPDGRQVWVTVRGEDYISVLDPGTYQETGRIKTPGGPGMTIFSPDGQYGYVCSSFNPDLVVFDVATHKEAGRVRQPSPFCPNIAASPDGKQVWFTLKDVGKAVAFDAKPPFAVLKVIDTGPITNHVNFAVTPKGQFAYVTVGGLNVVKVFRTSDFAQVATVPVGKLPHGIWPSGDGSRIYVGLENDDKLAVIDTARNRVTHMVPIGQAPQAIAYVPNAVPDGPGTANLQPLGQAGNATHLILAPRGAATMSPTSVTLFDQGLIQILQGSVTGLAPRHGYVLALSDHADGSGALEPLAKFMTNPAGSAIVNVSGPIRQIVAGGTPAGRRWLVVAEAIRDMPGTVLQVQQD</sequence>
<dbReference type="EMBL" id="JACCBY010000004">
    <property type="protein sequence ID" value="NYD91298.1"/>
    <property type="molecule type" value="Genomic_DNA"/>
</dbReference>
<protein>
    <submittedName>
        <fullName evidence="2">YVTN family beta-propeller protein</fullName>
    </submittedName>
</protein>
<reference evidence="2 3" key="1">
    <citation type="submission" date="2020-07" db="EMBL/GenBank/DDBJ databases">
        <authorList>
            <person name="Partida-Martinez L."/>
            <person name="Huntemann M."/>
            <person name="Clum A."/>
            <person name="Wang J."/>
            <person name="Palaniappan K."/>
            <person name="Ritter S."/>
            <person name="Chen I.-M."/>
            <person name="Stamatis D."/>
            <person name="Reddy T."/>
            <person name="O'Malley R."/>
            <person name="Daum C."/>
            <person name="Shapiro N."/>
            <person name="Ivanova N."/>
            <person name="Kyrpides N."/>
            <person name="Woyke T."/>
        </authorList>
    </citation>
    <scope>NUCLEOTIDE SEQUENCE [LARGE SCALE GENOMIC DNA]</scope>
    <source>
        <strain evidence="2 3">AS2.3</strain>
    </source>
</reference>
<gene>
    <name evidence="2" type="ORF">HD841_003105</name>
</gene>
<dbReference type="InterPro" id="IPR015943">
    <property type="entry name" value="WD40/YVTN_repeat-like_dom_sf"/>
</dbReference>